<feature type="region of interest" description="Disordered" evidence="1">
    <location>
        <begin position="107"/>
        <end position="132"/>
    </location>
</feature>
<evidence type="ECO:0000313" key="3">
    <source>
        <dbReference type="Proteomes" id="UP000245119"/>
    </source>
</evidence>
<comment type="caution">
    <text evidence="2">The sequence shown here is derived from an EMBL/GenBank/DDBJ whole genome shotgun (WGS) entry which is preliminary data.</text>
</comment>
<feature type="region of interest" description="Disordered" evidence="1">
    <location>
        <begin position="25"/>
        <end position="57"/>
    </location>
</feature>
<reference evidence="2 3" key="1">
    <citation type="submission" date="2018-04" db="EMBL/GenBank/DDBJ databases">
        <title>The genome of golden apple snail Pomacea canaliculata provides insight into stress tolerance and invasive adaptation.</title>
        <authorList>
            <person name="Liu C."/>
            <person name="Liu B."/>
            <person name="Ren Y."/>
            <person name="Zhang Y."/>
            <person name="Wang H."/>
            <person name="Li S."/>
            <person name="Jiang F."/>
            <person name="Yin L."/>
            <person name="Zhang G."/>
            <person name="Qian W."/>
            <person name="Fan W."/>
        </authorList>
    </citation>
    <scope>NUCLEOTIDE SEQUENCE [LARGE SCALE GENOMIC DNA]</scope>
    <source>
        <strain evidence="2">SZHN2017</strain>
        <tissue evidence="2">Muscle</tissue>
    </source>
</reference>
<sequence length="132" mass="14593">MHKRIGATHIRDSIPLCGRHLGKRKVREAQVRDGRTTETSEVRLASPSLCPQDGDTAQHDCWQNSRQALGVGGEGVGYNRTVQQISPARCGGTDEGKEEKRMANLFLEESDSGRQEAGPLRVPLKRFPPPYT</sequence>
<evidence type="ECO:0000256" key="1">
    <source>
        <dbReference type="SAM" id="MobiDB-lite"/>
    </source>
</evidence>
<feature type="compositionally biased region" description="Basic and acidic residues" evidence="1">
    <location>
        <begin position="27"/>
        <end position="41"/>
    </location>
</feature>
<dbReference type="EMBL" id="PZQS01000002">
    <property type="protein sequence ID" value="PVD35831.1"/>
    <property type="molecule type" value="Genomic_DNA"/>
</dbReference>
<dbReference type="Proteomes" id="UP000245119">
    <property type="component" value="Linkage Group LG2"/>
</dbReference>
<protein>
    <submittedName>
        <fullName evidence="2">Uncharacterized protein</fullName>
    </submittedName>
</protein>
<name>A0A2T7PQX6_POMCA</name>
<dbReference type="AlphaFoldDB" id="A0A2T7PQX6"/>
<proteinExistence type="predicted"/>
<keyword evidence="3" id="KW-1185">Reference proteome</keyword>
<evidence type="ECO:0000313" key="2">
    <source>
        <dbReference type="EMBL" id="PVD35831.1"/>
    </source>
</evidence>
<organism evidence="2 3">
    <name type="scientific">Pomacea canaliculata</name>
    <name type="common">Golden apple snail</name>
    <dbReference type="NCBI Taxonomy" id="400727"/>
    <lineage>
        <taxon>Eukaryota</taxon>
        <taxon>Metazoa</taxon>
        <taxon>Spiralia</taxon>
        <taxon>Lophotrochozoa</taxon>
        <taxon>Mollusca</taxon>
        <taxon>Gastropoda</taxon>
        <taxon>Caenogastropoda</taxon>
        <taxon>Architaenioglossa</taxon>
        <taxon>Ampullarioidea</taxon>
        <taxon>Ampullariidae</taxon>
        <taxon>Pomacea</taxon>
    </lineage>
</organism>
<accession>A0A2T7PQX6</accession>
<gene>
    <name evidence="2" type="ORF">C0Q70_02800</name>
</gene>